<dbReference type="InterPro" id="IPR000387">
    <property type="entry name" value="Tyr_Pase_dom"/>
</dbReference>
<dbReference type="InterPro" id="IPR000340">
    <property type="entry name" value="Dual-sp_phosphatase_cat-dom"/>
</dbReference>
<dbReference type="STRING" id="1257118.L8H3C9"/>
<dbReference type="PANTHER" id="PTHR10159">
    <property type="entry name" value="DUAL SPECIFICITY PROTEIN PHOSPHATASE"/>
    <property type="match status" value="1"/>
</dbReference>
<organism evidence="9 10">
    <name type="scientific">Acanthamoeba castellanii (strain ATCC 30010 / Neff)</name>
    <dbReference type="NCBI Taxonomy" id="1257118"/>
    <lineage>
        <taxon>Eukaryota</taxon>
        <taxon>Amoebozoa</taxon>
        <taxon>Discosea</taxon>
        <taxon>Longamoebia</taxon>
        <taxon>Centramoebida</taxon>
        <taxon>Acanthamoebidae</taxon>
        <taxon>Acanthamoeba</taxon>
    </lineage>
</organism>
<evidence type="ECO:0000313" key="10">
    <source>
        <dbReference type="Proteomes" id="UP000011083"/>
    </source>
</evidence>
<dbReference type="VEuPathDB" id="AmoebaDB:ACA1_263880"/>
<evidence type="ECO:0000256" key="6">
    <source>
        <dbReference type="SAM" id="MobiDB-lite"/>
    </source>
</evidence>
<dbReference type="Proteomes" id="UP000011083">
    <property type="component" value="Unassembled WGS sequence"/>
</dbReference>
<dbReference type="OrthoDB" id="10252009at2759"/>
<evidence type="ECO:0000256" key="5">
    <source>
        <dbReference type="ARBA" id="ARBA00047761"/>
    </source>
</evidence>
<dbReference type="AlphaFoldDB" id="L8H3C9"/>
<dbReference type="GO" id="GO:0043409">
    <property type="term" value="P:negative regulation of MAPK cascade"/>
    <property type="evidence" value="ECO:0007669"/>
    <property type="project" value="TreeGrafter"/>
</dbReference>
<dbReference type="InterPro" id="IPR029021">
    <property type="entry name" value="Prot-tyrosine_phosphatase-like"/>
</dbReference>
<proteinExistence type="inferred from homology"/>
<dbReference type="PROSITE" id="PS50054">
    <property type="entry name" value="TYR_PHOSPHATASE_DUAL"/>
    <property type="match status" value="1"/>
</dbReference>
<feature type="compositionally biased region" description="Acidic residues" evidence="6">
    <location>
        <begin position="106"/>
        <end position="135"/>
    </location>
</feature>
<keyword evidence="3" id="KW-0378">Hydrolase</keyword>
<evidence type="ECO:0000256" key="1">
    <source>
        <dbReference type="ARBA" id="ARBA00008601"/>
    </source>
</evidence>
<dbReference type="SMART" id="SM00195">
    <property type="entry name" value="DSPc"/>
    <property type="match status" value="1"/>
</dbReference>
<accession>L8H3C9</accession>
<dbReference type="GO" id="GO:0004722">
    <property type="term" value="F:protein serine/threonine phosphatase activity"/>
    <property type="evidence" value="ECO:0007669"/>
    <property type="project" value="UniProtKB-EC"/>
</dbReference>
<gene>
    <name evidence="9" type="ORF">ACA1_263880</name>
</gene>
<dbReference type="GeneID" id="14919991"/>
<comment type="catalytic activity">
    <reaction evidence="5">
        <text>O-phospho-L-seryl-[protein] + H2O = L-seryl-[protein] + phosphate</text>
        <dbReference type="Rhea" id="RHEA:20629"/>
        <dbReference type="Rhea" id="RHEA-COMP:9863"/>
        <dbReference type="Rhea" id="RHEA-COMP:11604"/>
        <dbReference type="ChEBI" id="CHEBI:15377"/>
        <dbReference type="ChEBI" id="CHEBI:29999"/>
        <dbReference type="ChEBI" id="CHEBI:43474"/>
        <dbReference type="ChEBI" id="CHEBI:83421"/>
        <dbReference type="EC" id="3.1.3.16"/>
    </reaction>
</comment>
<comment type="similarity">
    <text evidence="1">Belongs to the protein-tyrosine phosphatase family. Non-receptor class dual specificity subfamily.</text>
</comment>
<keyword evidence="10" id="KW-1185">Reference proteome</keyword>
<dbReference type="SUPFAM" id="SSF52799">
    <property type="entry name" value="(Phosphotyrosine protein) phosphatases II"/>
    <property type="match status" value="1"/>
</dbReference>
<dbReference type="PROSITE" id="PS50056">
    <property type="entry name" value="TYR_PHOSPHATASE_2"/>
    <property type="match status" value="1"/>
</dbReference>
<feature type="compositionally biased region" description="Low complexity" evidence="6">
    <location>
        <begin position="66"/>
        <end position="105"/>
    </location>
</feature>
<reference evidence="9 10" key="1">
    <citation type="journal article" date="2013" name="Genome Biol.">
        <title>Genome of Acanthamoeba castellanii highlights extensive lateral gene transfer and early evolution of tyrosine kinase signaling.</title>
        <authorList>
            <person name="Clarke M."/>
            <person name="Lohan A.J."/>
            <person name="Liu B."/>
            <person name="Lagkouvardos I."/>
            <person name="Roy S."/>
            <person name="Zafar N."/>
            <person name="Bertelli C."/>
            <person name="Schilde C."/>
            <person name="Kianianmomeni A."/>
            <person name="Burglin T.R."/>
            <person name="Frech C."/>
            <person name="Turcotte B."/>
            <person name="Kopec K.O."/>
            <person name="Synnott J.M."/>
            <person name="Choo C."/>
            <person name="Paponov I."/>
            <person name="Finkler A."/>
            <person name="Soon Heng Tan C."/>
            <person name="Hutchins A.P."/>
            <person name="Weinmeier T."/>
            <person name="Rattei T."/>
            <person name="Chu J.S."/>
            <person name="Gimenez G."/>
            <person name="Irimia M."/>
            <person name="Rigden D.J."/>
            <person name="Fitzpatrick D.A."/>
            <person name="Lorenzo-Morales J."/>
            <person name="Bateman A."/>
            <person name="Chiu C.H."/>
            <person name="Tang P."/>
            <person name="Hegemann P."/>
            <person name="Fromm H."/>
            <person name="Raoult D."/>
            <person name="Greub G."/>
            <person name="Miranda-Saavedra D."/>
            <person name="Chen N."/>
            <person name="Nash P."/>
            <person name="Ginger M.L."/>
            <person name="Horn M."/>
            <person name="Schaap P."/>
            <person name="Caler L."/>
            <person name="Loftus B."/>
        </authorList>
    </citation>
    <scope>NUCLEOTIDE SEQUENCE [LARGE SCALE GENOMIC DNA]</scope>
    <source>
        <strain evidence="9 10">Neff</strain>
    </source>
</reference>
<dbReference type="EMBL" id="KB007933">
    <property type="protein sequence ID" value="ELR19218.1"/>
    <property type="molecule type" value="Genomic_DNA"/>
</dbReference>
<evidence type="ECO:0000259" key="7">
    <source>
        <dbReference type="PROSITE" id="PS50054"/>
    </source>
</evidence>
<evidence type="ECO:0000256" key="4">
    <source>
        <dbReference type="ARBA" id="ARBA00022912"/>
    </source>
</evidence>
<feature type="domain" description="Tyrosine-protein phosphatase" evidence="7">
    <location>
        <begin position="18"/>
        <end position="252"/>
    </location>
</feature>
<dbReference type="RefSeq" id="XP_004341303.1">
    <property type="nucleotide sequence ID" value="XM_004341255.1"/>
</dbReference>
<protein>
    <recommendedName>
        <fullName evidence="2">protein-tyrosine-phosphatase</fullName>
        <ecNumber evidence="2">3.1.3.48</ecNumber>
    </recommendedName>
</protein>
<dbReference type="CDD" id="cd14498">
    <property type="entry name" value="DSP"/>
    <property type="match status" value="1"/>
</dbReference>
<dbReference type="KEGG" id="acan:ACA1_263880"/>
<evidence type="ECO:0000259" key="8">
    <source>
        <dbReference type="PROSITE" id="PS50056"/>
    </source>
</evidence>
<dbReference type="Pfam" id="PF00782">
    <property type="entry name" value="DSPc"/>
    <property type="match status" value="1"/>
</dbReference>
<dbReference type="InterPro" id="IPR020422">
    <property type="entry name" value="TYR_PHOSPHATASE_DUAL_dom"/>
</dbReference>
<keyword evidence="4" id="KW-0904">Protein phosphatase</keyword>
<dbReference type="GO" id="GO:0004725">
    <property type="term" value="F:protein tyrosine phosphatase activity"/>
    <property type="evidence" value="ECO:0007669"/>
    <property type="project" value="UniProtKB-EC"/>
</dbReference>
<dbReference type="EC" id="3.1.3.48" evidence="2"/>
<evidence type="ECO:0000256" key="2">
    <source>
        <dbReference type="ARBA" id="ARBA00013064"/>
    </source>
</evidence>
<evidence type="ECO:0000256" key="3">
    <source>
        <dbReference type="ARBA" id="ARBA00022801"/>
    </source>
</evidence>
<evidence type="ECO:0000313" key="9">
    <source>
        <dbReference type="EMBL" id="ELR19218.1"/>
    </source>
</evidence>
<feature type="domain" description="Tyrosine specific protein phosphatases" evidence="8">
    <location>
        <begin position="172"/>
        <end position="231"/>
    </location>
</feature>
<feature type="region of interest" description="Disordered" evidence="6">
    <location>
        <begin position="55"/>
        <end position="146"/>
    </location>
</feature>
<dbReference type="Gene3D" id="3.90.190.10">
    <property type="entry name" value="Protein tyrosine phosphatase superfamily"/>
    <property type="match status" value="1"/>
</dbReference>
<dbReference type="GO" id="GO:0005737">
    <property type="term" value="C:cytoplasm"/>
    <property type="evidence" value="ECO:0007669"/>
    <property type="project" value="TreeGrafter"/>
</dbReference>
<dbReference type="PANTHER" id="PTHR10159:SF530">
    <property type="entry name" value="DUAL SPECIFICITY PROTEIN PHOSPHATASE DDB_G0271350-RELATED"/>
    <property type="match status" value="1"/>
</dbReference>
<name>L8H3C9_ACACF</name>
<sequence>MREKLKLKCTIQDLVRPSPVSYIVPNLFLGDKHIAGDQAELQRLNVTHIVNCAKGLPDSFSPPATPRTTPTSLRPRSRSPSPSPRASSTTSDSSCSSSCSSSSSSSDEEMREVDEADFREDVEEEEEVGDNEEEASSSADMAAPQGSWGPAYHRCELLDSSRAEGEFEQALAATFAFIDAALAAERGKGGAVLIHCCAGRSRGPAVMTAYLIHRYRWSLDKAYTFVCQARPVVCPNRGFLSALLKLEKRLLGANSMTLRHNGHHHTLAPLRGAGKKQQLSALC</sequence>